<evidence type="ECO:0000313" key="1">
    <source>
        <dbReference type="EMBL" id="MCZ0806549.1"/>
    </source>
</evidence>
<protein>
    <submittedName>
        <fullName evidence="1">Uncharacterized protein</fullName>
    </submittedName>
</protein>
<comment type="caution">
    <text evidence="1">The sequence shown here is derived from an EMBL/GenBank/DDBJ whole genome shotgun (WGS) entry which is preliminary data.</text>
</comment>
<accession>A0AAP3GCT2</accession>
<reference evidence="1" key="1">
    <citation type="submission" date="2022-09" db="EMBL/GenBank/DDBJ databases">
        <title>Genome analysis and characterization of larvicidal activity of Brevibacillus strains.</title>
        <authorList>
            <person name="Patrusheva E.V."/>
            <person name="Izotova A.O."/>
            <person name="Toshchakov S.V."/>
            <person name="Sineoky S.P."/>
        </authorList>
    </citation>
    <scope>NUCLEOTIDE SEQUENCE</scope>
    <source>
        <strain evidence="1">VKPM_B-13247</strain>
    </source>
</reference>
<dbReference type="RefSeq" id="WP_168420227.1">
    <property type="nucleotide sequence ID" value="NZ_CP136163.1"/>
</dbReference>
<dbReference type="AlphaFoldDB" id="A0AAP3GCT2"/>
<dbReference type="EMBL" id="JAPTNE010000007">
    <property type="protein sequence ID" value="MCZ0806549.1"/>
    <property type="molecule type" value="Genomic_DNA"/>
</dbReference>
<proteinExistence type="predicted"/>
<gene>
    <name evidence="1" type="ORF">O0554_06390</name>
</gene>
<sequence length="55" mass="6580">MRFRYRFYEETKVGVKDFVISKLALYSGANTRIEAAEAKTKSFTSRERDNKYEYD</sequence>
<dbReference type="Proteomes" id="UP001077662">
    <property type="component" value="Unassembled WGS sequence"/>
</dbReference>
<evidence type="ECO:0000313" key="2">
    <source>
        <dbReference type="Proteomes" id="UP001077662"/>
    </source>
</evidence>
<name>A0AAP3GCT2_BRELA</name>
<organism evidence="1 2">
    <name type="scientific">Brevibacillus laterosporus</name>
    <name type="common">Bacillus laterosporus</name>
    <dbReference type="NCBI Taxonomy" id="1465"/>
    <lineage>
        <taxon>Bacteria</taxon>
        <taxon>Bacillati</taxon>
        <taxon>Bacillota</taxon>
        <taxon>Bacilli</taxon>
        <taxon>Bacillales</taxon>
        <taxon>Paenibacillaceae</taxon>
        <taxon>Brevibacillus</taxon>
    </lineage>
</organism>